<dbReference type="EMBL" id="JBEAFC010000008">
    <property type="protein sequence ID" value="KAL1544587.1"/>
    <property type="molecule type" value="Genomic_DNA"/>
</dbReference>
<dbReference type="PANTHER" id="PTHR32467:SF118">
    <property type="entry name" value="ETHYLENE-RESPONSIVE TRANSCRIPTION FACTOR RAP2-7"/>
    <property type="match status" value="1"/>
</dbReference>
<dbReference type="InterPro" id="IPR001471">
    <property type="entry name" value="AP2/ERF_dom"/>
</dbReference>
<evidence type="ECO:0000256" key="2">
    <source>
        <dbReference type="ARBA" id="ARBA00023015"/>
    </source>
</evidence>
<comment type="caution">
    <text evidence="7">The sequence shown here is derived from an EMBL/GenBank/DDBJ whole genome shotgun (WGS) entry which is preliminary data.</text>
</comment>
<dbReference type="InterPro" id="IPR036955">
    <property type="entry name" value="AP2/ERF_dom_sf"/>
</dbReference>
<evidence type="ECO:0000256" key="5">
    <source>
        <dbReference type="ARBA" id="ARBA00023242"/>
    </source>
</evidence>
<dbReference type="Gene3D" id="3.30.730.10">
    <property type="entry name" value="AP2/ERF domain"/>
    <property type="match status" value="1"/>
</dbReference>
<gene>
    <name evidence="7" type="primary">RAP27</name>
    <name evidence="7" type="ORF">AAHA92_21417</name>
</gene>
<dbReference type="GO" id="GO:0003677">
    <property type="term" value="F:DNA binding"/>
    <property type="evidence" value="ECO:0007669"/>
    <property type="project" value="UniProtKB-KW"/>
</dbReference>
<comment type="subcellular location">
    <subcellularLocation>
        <location evidence="1">Nucleus</location>
    </subcellularLocation>
</comment>
<proteinExistence type="predicted"/>
<dbReference type="Proteomes" id="UP001567538">
    <property type="component" value="Unassembled WGS sequence"/>
</dbReference>
<dbReference type="SMART" id="SM00380">
    <property type="entry name" value="AP2"/>
    <property type="match status" value="1"/>
</dbReference>
<protein>
    <submittedName>
        <fullName evidence="7">Ethylene-responsive transcription factor RAP2-7</fullName>
    </submittedName>
</protein>
<evidence type="ECO:0000256" key="3">
    <source>
        <dbReference type="ARBA" id="ARBA00023125"/>
    </source>
</evidence>
<dbReference type="AlphaFoldDB" id="A0ABD1GKD2"/>
<sequence length="80" mass="9144">MFDEMYMDCGKQVYLGGFDTAHAAARAYDRAAIKFRGVDADINFTTSDYDEEMKQLKGLTKEEFVHILRHHSNGFARGSF</sequence>
<dbReference type="PROSITE" id="PS51032">
    <property type="entry name" value="AP2_ERF"/>
    <property type="match status" value="1"/>
</dbReference>
<evidence type="ECO:0000256" key="4">
    <source>
        <dbReference type="ARBA" id="ARBA00023163"/>
    </source>
</evidence>
<keyword evidence="8" id="KW-1185">Reference proteome</keyword>
<dbReference type="GO" id="GO:0005634">
    <property type="term" value="C:nucleus"/>
    <property type="evidence" value="ECO:0007669"/>
    <property type="project" value="UniProtKB-SubCell"/>
</dbReference>
<evidence type="ECO:0000313" key="7">
    <source>
        <dbReference type="EMBL" id="KAL1544587.1"/>
    </source>
</evidence>
<evidence type="ECO:0000313" key="8">
    <source>
        <dbReference type="Proteomes" id="UP001567538"/>
    </source>
</evidence>
<keyword evidence="5" id="KW-0539">Nucleus</keyword>
<feature type="domain" description="AP2/ERF" evidence="6">
    <location>
        <begin position="1"/>
        <end position="45"/>
    </location>
</feature>
<evidence type="ECO:0000259" key="6">
    <source>
        <dbReference type="PROSITE" id="PS51032"/>
    </source>
</evidence>
<keyword evidence="2" id="KW-0805">Transcription regulation</keyword>
<reference evidence="7 8" key="1">
    <citation type="submission" date="2024-06" db="EMBL/GenBank/DDBJ databases">
        <title>A chromosome level genome sequence of Diviner's sage (Salvia divinorum).</title>
        <authorList>
            <person name="Ford S.A."/>
            <person name="Ro D.-K."/>
            <person name="Ness R.W."/>
            <person name="Phillips M.A."/>
        </authorList>
    </citation>
    <scope>NUCLEOTIDE SEQUENCE [LARGE SCALE GENOMIC DNA]</scope>
    <source>
        <strain evidence="7">SAF-2024a</strain>
        <tissue evidence="7">Leaf</tissue>
    </source>
</reference>
<dbReference type="SUPFAM" id="SSF54171">
    <property type="entry name" value="DNA-binding domain"/>
    <property type="match status" value="1"/>
</dbReference>
<dbReference type="InterPro" id="IPR016177">
    <property type="entry name" value="DNA-bd_dom_sf"/>
</dbReference>
<keyword evidence="4" id="KW-0804">Transcription</keyword>
<accession>A0ABD1GKD2</accession>
<keyword evidence="3" id="KW-0238">DNA-binding</keyword>
<name>A0ABD1GKD2_SALDI</name>
<organism evidence="7 8">
    <name type="scientific">Salvia divinorum</name>
    <name type="common">Maria pastora</name>
    <name type="synonym">Diviner's sage</name>
    <dbReference type="NCBI Taxonomy" id="28513"/>
    <lineage>
        <taxon>Eukaryota</taxon>
        <taxon>Viridiplantae</taxon>
        <taxon>Streptophyta</taxon>
        <taxon>Embryophyta</taxon>
        <taxon>Tracheophyta</taxon>
        <taxon>Spermatophyta</taxon>
        <taxon>Magnoliopsida</taxon>
        <taxon>eudicotyledons</taxon>
        <taxon>Gunneridae</taxon>
        <taxon>Pentapetalae</taxon>
        <taxon>asterids</taxon>
        <taxon>lamiids</taxon>
        <taxon>Lamiales</taxon>
        <taxon>Lamiaceae</taxon>
        <taxon>Nepetoideae</taxon>
        <taxon>Mentheae</taxon>
        <taxon>Salviinae</taxon>
        <taxon>Salvia</taxon>
        <taxon>Salvia subgen. Calosphace</taxon>
    </lineage>
</organism>
<evidence type="ECO:0000256" key="1">
    <source>
        <dbReference type="ARBA" id="ARBA00004123"/>
    </source>
</evidence>
<dbReference type="PANTHER" id="PTHR32467">
    <property type="entry name" value="AP2-LIKE ETHYLENE-RESPONSIVE TRANSCRIPTION FACTOR"/>
    <property type="match status" value="1"/>
</dbReference>